<evidence type="ECO:0000256" key="7">
    <source>
        <dbReference type="ARBA" id="ARBA00023136"/>
    </source>
</evidence>
<dbReference type="InterPro" id="IPR016574">
    <property type="entry name" value="Nicalin"/>
</dbReference>
<organism evidence="11 12">
    <name type="scientific">Lepeophtheirus salmonis</name>
    <name type="common">Salmon louse</name>
    <name type="synonym">Caligus salmonis</name>
    <dbReference type="NCBI Taxonomy" id="72036"/>
    <lineage>
        <taxon>Eukaryota</taxon>
        <taxon>Metazoa</taxon>
        <taxon>Ecdysozoa</taxon>
        <taxon>Arthropoda</taxon>
        <taxon>Crustacea</taxon>
        <taxon>Multicrustacea</taxon>
        <taxon>Hexanauplia</taxon>
        <taxon>Copepoda</taxon>
        <taxon>Siphonostomatoida</taxon>
        <taxon>Caligidae</taxon>
        <taxon>Lepeophtheirus</taxon>
    </lineage>
</organism>
<evidence type="ECO:0000256" key="8">
    <source>
        <dbReference type="ARBA" id="ARBA00023180"/>
    </source>
</evidence>
<dbReference type="Pfam" id="PF04389">
    <property type="entry name" value="Peptidase_M28"/>
    <property type="match status" value="1"/>
</dbReference>
<dbReference type="SUPFAM" id="SSF53187">
    <property type="entry name" value="Zn-dependent exopeptidases"/>
    <property type="match status" value="1"/>
</dbReference>
<keyword evidence="3" id="KW-0812">Transmembrane</keyword>
<proteinExistence type="inferred from homology"/>
<evidence type="ECO:0000313" key="12">
    <source>
        <dbReference type="Proteomes" id="UP000675881"/>
    </source>
</evidence>
<keyword evidence="12" id="KW-1185">Reference proteome</keyword>
<evidence type="ECO:0000256" key="4">
    <source>
        <dbReference type="ARBA" id="ARBA00022729"/>
    </source>
</evidence>
<dbReference type="InterPro" id="IPR007484">
    <property type="entry name" value="Peptidase_M28"/>
</dbReference>
<dbReference type="OrthoDB" id="5913609at2759"/>
<evidence type="ECO:0000256" key="2">
    <source>
        <dbReference type="ARBA" id="ARBA00007717"/>
    </source>
</evidence>
<dbReference type="AlphaFoldDB" id="A0A7R8H7V3"/>
<reference evidence="11" key="1">
    <citation type="submission" date="2021-02" db="EMBL/GenBank/DDBJ databases">
        <authorList>
            <person name="Bekaert M."/>
        </authorList>
    </citation>
    <scope>NUCLEOTIDE SEQUENCE</scope>
    <source>
        <strain evidence="11">IoA-00</strain>
    </source>
</reference>
<feature type="domain" description="Peptidase M28" evidence="10">
    <location>
        <begin position="190"/>
        <end position="300"/>
    </location>
</feature>
<evidence type="ECO:0000256" key="6">
    <source>
        <dbReference type="ARBA" id="ARBA00022989"/>
    </source>
</evidence>
<name>A0A7R8H7V3_LEPSM</name>
<keyword evidence="8" id="KW-0325">Glycoprotein</keyword>
<evidence type="ECO:0000313" key="11">
    <source>
        <dbReference type="EMBL" id="CAF2927660.1"/>
    </source>
</evidence>
<evidence type="ECO:0000259" key="10">
    <source>
        <dbReference type="Pfam" id="PF04389"/>
    </source>
</evidence>
<dbReference type="EMBL" id="HG994583">
    <property type="protein sequence ID" value="CAF2927660.1"/>
    <property type="molecule type" value="Genomic_DNA"/>
</dbReference>
<comment type="subcellular location">
    <subcellularLocation>
        <location evidence="1">Endoplasmic reticulum membrane</location>
        <topology evidence="1">Single-pass membrane protein</topology>
    </subcellularLocation>
</comment>
<keyword evidence="6" id="KW-1133">Transmembrane helix</keyword>
<keyword evidence="7" id="KW-0472">Membrane</keyword>
<evidence type="ECO:0000256" key="5">
    <source>
        <dbReference type="ARBA" id="ARBA00022824"/>
    </source>
</evidence>
<accession>A0A7R8H7V3</accession>
<keyword evidence="4" id="KW-0732">Signal</keyword>
<protein>
    <recommendedName>
        <fullName evidence="9">BOS complex subunit NCLN</fullName>
    </recommendedName>
</protein>
<keyword evidence="5" id="KW-0256">Endoplasmic reticulum</keyword>
<dbReference type="Gene3D" id="3.40.630.10">
    <property type="entry name" value="Zn peptidases"/>
    <property type="match status" value="1"/>
</dbReference>
<gene>
    <name evidence="11" type="ORF">LSAA_8771</name>
</gene>
<sequence length="516" mass="56506">MMRDLWDFAMDMSPYGLLCLLLPILCVLAPVEASSEFPVHRLAQYELGNSLSVGSKVSFVSLEARTLSCVPNVLRKLVIARIQDVSVSGFNELIQAGIGGLLLVVPGGDSLPGNVDSVLQLEEHLLSTDVDIPIYFAPENEDLLRLMEELEREGYQFVTSSSSNSKALPNPGIVTLHGQLSGRGDEDSLPTILLVAHYDASGAAPGMSYGADSNGSGVTILMELARLWNKLYSSSRTHPGYNLVFLLSGGGKINFLGTKKWLEEHQDNDLSSEILSNVAFVACLDTLGHEEEGSLYFHVSKPPKEESLAVHKKINLAEEILAWEHERFSIRRLQAFTLSSLASHNRTRLIAEALACSIYGQLDCNGQLFGGPTLSPNINSISTFMAYLASTSRATSQLVHSGKSNLEGSPKVIQDMSEMLKSRSHNFKILISKRDKREAEFTFYDGASTTMNAYKVKPAVFDLFLTLSISAYLGLLYLILTRAGYWISLLKMSSATKKSSTPIKSDMNGNGRIKTH</sequence>
<dbReference type="CDD" id="cd03882">
    <property type="entry name" value="M28_nicalin_like"/>
    <property type="match status" value="1"/>
</dbReference>
<evidence type="ECO:0000256" key="9">
    <source>
        <dbReference type="ARBA" id="ARBA00034873"/>
    </source>
</evidence>
<comment type="similarity">
    <text evidence="2">Belongs to the nicastrin family.</text>
</comment>
<dbReference type="GO" id="GO:0005789">
    <property type="term" value="C:endoplasmic reticulum membrane"/>
    <property type="evidence" value="ECO:0007669"/>
    <property type="project" value="UniProtKB-SubCell"/>
</dbReference>
<dbReference type="PANTHER" id="PTHR31826">
    <property type="entry name" value="NICALIN"/>
    <property type="match status" value="1"/>
</dbReference>
<evidence type="ECO:0000256" key="1">
    <source>
        <dbReference type="ARBA" id="ARBA00004389"/>
    </source>
</evidence>
<evidence type="ECO:0000256" key="3">
    <source>
        <dbReference type="ARBA" id="ARBA00022692"/>
    </source>
</evidence>
<dbReference type="Proteomes" id="UP000675881">
    <property type="component" value="Chromosome 4"/>
</dbReference>
<dbReference type="GO" id="GO:0009966">
    <property type="term" value="P:regulation of signal transduction"/>
    <property type="evidence" value="ECO:0007669"/>
    <property type="project" value="InterPro"/>
</dbReference>